<dbReference type="Proteomes" id="UP000887565">
    <property type="component" value="Unplaced"/>
</dbReference>
<name>A0A915JFI6_ROMCU</name>
<sequence length="45" mass="4600">MDGGETGLTIGSDLAWRVWECGSAGDGIKTFLGEVTGVLDQQATG</sequence>
<protein>
    <submittedName>
        <fullName evidence="2">Uncharacterized protein</fullName>
    </submittedName>
</protein>
<dbReference type="AlphaFoldDB" id="A0A915JFI6"/>
<reference evidence="2" key="1">
    <citation type="submission" date="2022-11" db="UniProtKB">
        <authorList>
            <consortium name="WormBaseParasite"/>
        </authorList>
    </citation>
    <scope>IDENTIFICATION</scope>
</reference>
<evidence type="ECO:0000313" key="1">
    <source>
        <dbReference type="Proteomes" id="UP000887565"/>
    </source>
</evidence>
<evidence type="ECO:0000313" key="2">
    <source>
        <dbReference type="WBParaSite" id="nRc.2.0.1.t25256-RA"/>
    </source>
</evidence>
<proteinExistence type="predicted"/>
<accession>A0A915JFI6</accession>
<organism evidence="1 2">
    <name type="scientific">Romanomermis culicivorax</name>
    <name type="common">Nematode worm</name>
    <dbReference type="NCBI Taxonomy" id="13658"/>
    <lineage>
        <taxon>Eukaryota</taxon>
        <taxon>Metazoa</taxon>
        <taxon>Ecdysozoa</taxon>
        <taxon>Nematoda</taxon>
        <taxon>Enoplea</taxon>
        <taxon>Dorylaimia</taxon>
        <taxon>Mermithida</taxon>
        <taxon>Mermithoidea</taxon>
        <taxon>Mermithidae</taxon>
        <taxon>Romanomermis</taxon>
    </lineage>
</organism>
<dbReference type="WBParaSite" id="nRc.2.0.1.t25256-RA">
    <property type="protein sequence ID" value="nRc.2.0.1.t25256-RA"/>
    <property type="gene ID" value="nRc.2.0.1.g25256"/>
</dbReference>
<keyword evidence="1" id="KW-1185">Reference proteome</keyword>